<name>A0A1E5HEM9_9ENTE</name>
<keyword evidence="1" id="KW-0732">Signal</keyword>
<keyword evidence="3" id="KW-1185">Reference proteome</keyword>
<evidence type="ECO:0000313" key="2">
    <source>
        <dbReference type="EMBL" id="OEG23401.1"/>
    </source>
</evidence>
<feature type="signal peptide" evidence="1">
    <location>
        <begin position="1"/>
        <end position="25"/>
    </location>
</feature>
<dbReference type="PROSITE" id="PS51257">
    <property type="entry name" value="PROKAR_LIPOPROTEIN"/>
    <property type="match status" value="1"/>
</dbReference>
<evidence type="ECO:0000313" key="3">
    <source>
        <dbReference type="Proteomes" id="UP000094469"/>
    </source>
</evidence>
<dbReference type="EMBL" id="MIKC01000004">
    <property type="protein sequence ID" value="OEG23401.1"/>
    <property type="molecule type" value="Genomic_DNA"/>
</dbReference>
<dbReference type="AlphaFoldDB" id="A0A1E5HEM9"/>
<feature type="chain" id="PRO_5009178472" description="DUF5067 domain-containing protein" evidence="1">
    <location>
        <begin position="26"/>
        <end position="143"/>
    </location>
</feature>
<reference evidence="3" key="1">
    <citation type="submission" date="2016-09" db="EMBL/GenBank/DDBJ databases">
        <authorList>
            <person name="Gulvik C.A."/>
        </authorList>
    </citation>
    <scope>NUCLEOTIDE SEQUENCE [LARGE SCALE GENOMIC DNA]</scope>
    <source>
        <strain evidence="3">LMG 26676</strain>
    </source>
</reference>
<dbReference type="RefSeq" id="WP_069639139.1">
    <property type="nucleotide sequence ID" value="NZ_JAFBEZ010000001.1"/>
</dbReference>
<gene>
    <name evidence="2" type="ORF">BCR24_11560</name>
</gene>
<comment type="caution">
    <text evidence="2">The sequence shown here is derived from an EMBL/GenBank/DDBJ whole genome shotgun (WGS) entry which is preliminary data.</text>
</comment>
<evidence type="ECO:0008006" key="4">
    <source>
        <dbReference type="Google" id="ProtNLM"/>
    </source>
</evidence>
<organism evidence="2 3">
    <name type="scientific">Enterococcus ureilyticus</name>
    <dbReference type="NCBI Taxonomy" id="1131292"/>
    <lineage>
        <taxon>Bacteria</taxon>
        <taxon>Bacillati</taxon>
        <taxon>Bacillota</taxon>
        <taxon>Bacilli</taxon>
        <taxon>Lactobacillales</taxon>
        <taxon>Enterococcaceae</taxon>
        <taxon>Enterococcus</taxon>
    </lineage>
</organism>
<accession>A0A1E5HEM9</accession>
<sequence length="143" mass="15672">MKKIVSVGLLVIFSVLLVSCASSTAAEIEINEDKVPSIYSVIGEKKIVGTSSEIKNKVRSTTLTYKAGSISEKDIQKYIDYLQEEEFIHTLDSKQTSDGTLVQLGKDSVTTGDIVLVDLIYPTMDSESVKIMYRSGPGTLKMK</sequence>
<protein>
    <recommendedName>
        <fullName evidence="4">DUF5067 domain-containing protein</fullName>
    </recommendedName>
</protein>
<proteinExistence type="predicted"/>
<dbReference type="STRING" id="1131292.BCR24_11560"/>
<dbReference type="Proteomes" id="UP000094469">
    <property type="component" value="Unassembled WGS sequence"/>
</dbReference>
<evidence type="ECO:0000256" key="1">
    <source>
        <dbReference type="SAM" id="SignalP"/>
    </source>
</evidence>
<dbReference type="OrthoDB" id="2183096at2"/>